<dbReference type="EMBL" id="LT629749">
    <property type="protein sequence ID" value="SDS64398.1"/>
    <property type="molecule type" value="Genomic_DNA"/>
</dbReference>
<evidence type="ECO:0000313" key="1">
    <source>
        <dbReference type="EMBL" id="SDS64398.1"/>
    </source>
</evidence>
<dbReference type="Proteomes" id="UP000199092">
    <property type="component" value="Chromosome I"/>
</dbReference>
<reference evidence="1 2" key="1">
    <citation type="submission" date="2016-10" db="EMBL/GenBank/DDBJ databases">
        <authorList>
            <person name="de Groot N.N."/>
        </authorList>
    </citation>
    <scope>NUCLEOTIDE SEQUENCE [LARGE SCALE GENOMIC DNA]</scope>
    <source>
        <strain evidence="1 2">DSM 21741</strain>
    </source>
</reference>
<organism evidence="1 2">
    <name type="scientific">Friedmanniella luteola</name>
    <dbReference type="NCBI Taxonomy" id="546871"/>
    <lineage>
        <taxon>Bacteria</taxon>
        <taxon>Bacillati</taxon>
        <taxon>Actinomycetota</taxon>
        <taxon>Actinomycetes</taxon>
        <taxon>Propionibacteriales</taxon>
        <taxon>Nocardioidaceae</taxon>
        <taxon>Friedmanniella</taxon>
    </lineage>
</organism>
<name>A0A1H1TW32_9ACTN</name>
<sequence>MTTHDRRTRTVLPALAAHAVLTALVWRDIARRDRADLRGSPTLWRVLTALNTGNHLVYLLVGRRRS</sequence>
<proteinExistence type="predicted"/>
<dbReference type="AlphaFoldDB" id="A0A1H1TW32"/>
<evidence type="ECO:0000313" key="2">
    <source>
        <dbReference type="Proteomes" id="UP000199092"/>
    </source>
</evidence>
<protein>
    <submittedName>
        <fullName evidence="1">Uncharacterized protein</fullName>
    </submittedName>
</protein>
<dbReference type="STRING" id="546871.SAMN04488543_2111"/>
<keyword evidence="2" id="KW-1185">Reference proteome</keyword>
<dbReference type="RefSeq" id="WP_157720419.1">
    <property type="nucleotide sequence ID" value="NZ_LT629749.1"/>
</dbReference>
<gene>
    <name evidence="1" type="ORF">SAMN04488543_2111</name>
</gene>
<accession>A0A1H1TW32</accession>